<dbReference type="GO" id="GO:0016740">
    <property type="term" value="F:transferase activity"/>
    <property type="evidence" value="ECO:0007669"/>
    <property type="project" value="UniProtKB-KW"/>
</dbReference>
<dbReference type="InterPro" id="IPR011697">
    <property type="entry name" value="Peptidase_C26"/>
</dbReference>
<dbReference type="PANTHER" id="PTHR43235">
    <property type="entry name" value="GLUTAMINE AMIDOTRANSFERASE PB2B2.05-RELATED"/>
    <property type="match status" value="1"/>
</dbReference>
<keyword evidence="2" id="KW-1185">Reference proteome</keyword>
<dbReference type="RefSeq" id="WP_092480646.1">
    <property type="nucleotide sequence ID" value="NZ_FOXW01000005.1"/>
</dbReference>
<dbReference type="FunFam" id="3.40.50.880:FF:000030">
    <property type="entry name" value="Gamma-glutamyl-gamma-aminobutyrate hydrolase PuuD"/>
    <property type="match status" value="1"/>
</dbReference>
<dbReference type="Gene3D" id="3.40.50.880">
    <property type="match status" value="1"/>
</dbReference>
<keyword evidence="1" id="KW-0808">Transferase</keyword>
<dbReference type="PANTHER" id="PTHR43235:SF1">
    <property type="entry name" value="GLUTAMINE AMIDOTRANSFERASE PB2B2.05-RELATED"/>
    <property type="match status" value="1"/>
</dbReference>
<dbReference type="Proteomes" id="UP000199136">
    <property type="component" value="Unassembled WGS sequence"/>
</dbReference>
<gene>
    <name evidence="1" type="ORF">SAMN04488506_1620</name>
</gene>
<organism evidence="1 2">
    <name type="scientific">Desemzia incerta</name>
    <dbReference type="NCBI Taxonomy" id="82801"/>
    <lineage>
        <taxon>Bacteria</taxon>
        <taxon>Bacillati</taxon>
        <taxon>Bacillota</taxon>
        <taxon>Bacilli</taxon>
        <taxon>Lactobacillales</taxon>
        <taxon>Carnobacteriaceae</taxon>
        <taxon>Desemzia</taxon>
    </lineage>
</organism>
<dbReference type="Pfam" id="PF07722">
    <property type="entry name" value="Peptidase_C26"/>
    <property type="match status" value="1"/>
</dbReference>
<dbReference type="EMBL" id="FOXW01000005">
    <property type="protein sequence ID" value="SFQ35327.1"/>
    <property type="molecule type" value="Genomic_DNA"/>
</dbReference>
<evidence type="ECO:0000313" key="1">
    <source>
        <dbReference type="EMBL" id="SFQ35327.1"/>
    </source>
</evidence>
<accession>A0A1I5XUC3</accession>
<proteinExistence type="predicted"/>
<dbReference type="OrthoDB" id="9813383at2"/>
<evidence type="ECO:0000313" key="2">
    <source>
        <dbReference type="Proteomes" id="UP000199136"/>
    </source>
</evidence>
<dbReference type="AlphaFoldDB" id="A0A1I5XUC3"/>
<reference evidence="1 2" key="1">
    <citation type="submission" date="2016-10" db="EMBL/GenBank/DDBJ databases">
        <authorList>
            <person name="de Groot N.N."/>
        </authorList>
    </citation>
    <scope>NUCLEOTIDE SEQUENCE [LARGE SCALE GENOMIC DNA]</scope>
    <source>
        <strain evidence="1 2">DSM 20581</strain>
    </source>
</reference>
<name>A0A1I5XUC3_9LACT</name>
<dbReference type="GO" id="GO:0005829">
    <property type="term" value="C:cytosol"/>
    <property type="evidence" value="ECO:0007669"/>
    <property type="project" value="TreeGrafter"/>
</dbReference>
<dbReference type="SUPFAM" id="SSF52317">
    <property type="entry name" value="Class I glutamine amidotransferase-like"/>
    <property type="match status" value="1"/>
</dbReference>
<dbReference type="STRING" id="82801.SAMN04488506_1620"/>
<dbReference type="InterPro" id="IPR044668">
    <property type="entry name" value="PuuD-like"/>
</dbReference>
<sequence>MKPIIGIPGNILTQRSPSFDGLPITYTPHGFVEATVTAYGLPNVIPLGDPKDAKAYISHIDGLLLAGGQDVSPLLYGEEPIPALGTTSPLRDTFEIALIKEAVRQQKPILGVCRGLQLLNVAYGGTLYQDLATSYSDLTVQHIQHTQYDNGAHTITLDPDSRLAKVFGPAYVVNSYHHQAIKELAEPFEAVAWSKDKLIEGFEAKDPSANIVAVQWHPELMIHTDEKMQQLFTDFVSRVKKSIAPAL</sequence>
<dbReference type="PROSITE" id="PS51273">
    <property type="entry name" value="GATASE_TYPE_1"/>
    <property type="match status" value="1"/>
</dbReference>
<protein>
    <submittedName>
        <fullName evidence="1">Putative glutamine amidotransferase</fullName>
    </submittedName>
</protein>
<dbReference type="InterPro" id="IPR029062">
    <property type="entry name" value="Class_I_gatase-like"/>
</dbReference>
<keyword evidence="1" id="KW-0315">Glutamine amidotransferase</keyword>
<dbReference type="GO" id="GO:0033969">
    <property type="term" value="F:gamma-glutamyl-gamma-aminobutyrate hydrolase activity"/>
    <property type="evidence" value="ECO:0007669"/>
    <property type="project" value="TreeGrafter"/>
</dbReference>
<dbReference type="CDD" id="cd01745">
    <property type="entry name" value="GATase1_2"/>
    <property type="match status" value="1"/>
</dbReference>
<dbReference type="GO" id="GO:0006598">
    <property type="term" value="P:polyamine catabolic process"/>
    <property type="evidence" value="ECO:0007669"/>
    <property type="project" value="TreeGrafter"/>
</dbReference>